<dbReference type="InterPro" id="IPR011089">
    <property type="entry name" value="GmrSD_C"/>
</dbReference>
<dbReference type="PANTHER" id="PTHR35149:SF1">
    <property type="entry name" value="DUF5655 DOMAIN-CONTAINING PROTEIN"/>
    <property type="match status" value="1"/>
</dbReference>
<dbReference type="RefSeq" id="WP_025021515.1">
    <property type="nucleotide sequence ID" value="NZ_AZFH01000203.1"/>
</dbReference>
<comment type="caution">
    <text evidence="3">The sequence shown here is derived from an EMBL/GenBank/DDBJ whole genome shotgun (WGS) entry which is preliminary data.</text>
</comment>
<feature type="domain" description="GmrSD restriction endonucleases N-terminal" evidence="1">
    <location>
        <begin position="20"/>
        <end position="242"/>
    </location>
</feature>
<dbReference type="Proteomes" id="UP000051048">
    <property type="component" value="Unassembled WGS sequence"/>
</dbReference>
<reference evidence="3 4" key="1">
    <citation type="journal article" date="2015" name="Genome Announc.">
        <title>Expanding the biotechnology potential of lactobacilli through comparative genomics of 213 strains and associated genera.</title>
        <authorList>
            <person name="Sun Z."/>
            <person name="Harris H.M."/>
            <person name="McCann A."/>
            <person name="Guo C."/>
            <person name="Argimon S."/>
            <person name="Zhang W."/>
            <person name="Yang X."/>
            <person name="Jeffery I.B."/>
            <person name="Cooney J.C."/>
            <person name="Kagawa T.F."/>
            <person name="Liu W."/>
            <person name="Song Y."/>
            <person name="Salvetti E."/>
            <person name="Wrobel A."/>
            <person name="Rasinkangas P."/>
            <person name="Parkhill J."/>
            <person name="Rea M.C."/>
            <person name="O'Sullivan O."/>
            <person name="Ritari J."/>
            <person name="Douillard F.P."/>
            <person name="Paul Ross R."/>
            <person name="Yang R."/>
            <person name="Briner A.E."/>
            <person name="Felis G.E."/>
            <person name="de Vos W.M."/>
            <person name="Barrangou R."/>
            <person name="Klaenhammer T.R."/>
            <person name="Caufield P.W."/>
            <person name="Cui Y."/>
            <person name="Zhang H."/>
            <person name="O'Toole P.W."/>
        </authorList>
    </citation>
    <scope>NUCLEOTIDE SEQUENCE [LARGE SCALE GENOMIC DNA]</scope>
    <source>
        <strain evidence="3 4">DSM 15833</strain>
    </source>
</reference>
<dbReference type="Pfam" id="PF07510">
    <property type="entry name" value="GmrSD_C"/>
    <property type="match status" value="1"/>
</dbReference>
<organism evidence="3 4">
    <name type="scientific">Ligilactobacillus equi DSM 15833 = JCM 10991</name>
    <dbReference type="NCBI Taxonomy" id="1423740"/>
    <lineage>
        <taxon>Bacteria</taxon>
        <taxon>Bacillati</taxon>
        <taxon>Bacillota</taxon>
        <taxon>Bacilli</taxon>
        <taxon>Lactobacillales</taxon>
        <taxon>Lactobacillaceae</taxon>
        <taxon>Ligilactobacillus</taxon>
    </lineage>
</organism>
<protein>
    <recommendedName>
        <fullName evidence="5">DUF262 domain-containing protein</fullName>
    </recommendedName>
</protein>
<evidence type="ECO:0000313" key="4">
    <source>
        <dbReference type="Proteomes" id="UP000051048"/>
    </source>
</evidence>
<accession>A0A0R1T3R6</accession>
<dbReference type="InterPro" id="IPR004919">
    <property type="entry name" value="GmrSD_N"/>
</dbReference>
<dbReference type="PANTHER" id="PTHR35149">
    <property type="entry name" value="SLL5132 PROTEIN"/>
    <property type="match status" value="1"/>
</dbReference>
<gene>
    <name evidence="3" type="ORF">FC36_GL002006</name>
</gene>
<evidence type="ECO:0000259" key="2">
    <source>
        <dbReference type="Pfam" id="PF07510"/>
    </source>
</evidence>
<name>A0A0R1T3R6_9LACO</name>
<evidence type="ECO:0000313" key="3">
    <source>
        <dbReference type="EMBL" id="KRL76031.1"/>
    </source>
</evidence>
<feature type="domain" description="GmrSD restriction endonucleases C-terminal" evidence="2">
    <location>
        <begin position="436"/>
        <end position="571"/>
    </location>
</feature>
<dbReference type="Pfam" id="PF03235">
    <property type="entry name" value="GmrSD_N"/>
    <property type="match status" value="1"/>
</dbReference>
<dbReference type="EMBL" id="AZFH01000203">
    <property type="protein sequence ID" value="KRL76031.1"/>
    <property type="molecule type" value="Genomic_DNA"/>
</dbReference>
<dbReference type="PATRIC" id="fig|1423740.3.peg.2173"/>
<dbReference type="OrthoDB" id="9798761at2"/>
<evidence type="ECO:0008006" key="5">
    <source>
        <dbReference type="Google" id="ProtNLM"/>
    </source>
</evidence>
<evidence type="ECO:0000259" key="1">
    <source>
        <dbReference type="Pfam" id="PF03235"/>
    </source>
</evidence>
<sequence>MIYNDLLSSETLSLRQYLNLENGIYTIPFSQRQYEWSRKEVTRLFNDLIAVSQDPDNNHILNFFTFSKNEDRDTLEIFDGQQRTITSMLIIANVLQRIAIDDPSAADQYRDRYVEQIDRMSTSQQQKKRKLLFDSTADCDFFYKITGLSFNSNDNASVLNDKKLIGNQKKLADNYVIISELFDEYLEITKEVSLKEIINSILDHTYLIRLIAESEEIAQSMFETLNNTGRNLEKYYVLKNDFVRVLGENNVRDTWNDIDSNVQEKNRKNFLIAFTTLVYGKYQKNQLVYDTKTSGENVLEHLYYNIDNSKTGDMTALMDNIKLASASFMCICDPSQYANASVNDKNEYSQLINRLSMFNIKQHRPLILAMMMKNIEIGKINFLLRKILSLVVRNIYFREDKGNTVEKPFSQMAFEFYNEQKSFDEICSQIDKLKIKDSSLVSAILDKKIPTSQNRKIAFILSEVYKRKLKGTEVTIKDNSNDLEHILPQNPAHGSQWLKDFPDEEMRNELTFKLGNLTLWDNGTNRSAKNKEFVEKCNYFNNSLLEENKKIACHKHWTEELILKRTKQLAKEICQVF</sequence>
<dbReference type="AlphaFoldDB" id="A0A0R1T3R6"/>
<dbReference type="STRING" id="1423740.FC36_GL002006"/>
<proteinExistence type="predicted"/>